<dbReference type="SUPFAM" id="SSF53448">
    <property type="entry name" value="Nucleotide-diphospho-sugar transferases"/>
    <property type="match status" value="1"/>
</dbReference>
<dbReference type="STRING" id="1123034.GCA_000685805_00480"/>
<evidence type="ECO:0000256" key="4">
    <source>
        <dbReference type="ARBA" id="ARBA00022679"/>
    </source>
</evidence>
<comment type="similarity">
    <text evidence="3 7">Belongs to the IspD/TarI cytidylyltransferase family. IspD subfamily.</text>
</comment>
<evidence type="ECO:0000256" key="1">
    <source>
        <dbReference type="ARBA" id="ARBA00001282"/>
    </source>
</evidence>
<keyword evidence="5 7" id="KW-0548">Nucleotidyltransferase</keyword>
<dbReference type="Gene3D" id="3.90.550.10">
    <property type="entry name" value="Spore Coat Polysaccharide Biosynthesis Protein SpsA, Chain A"/>
    <property type="match status" value="1"/>
</dbReference>
<reference evidence="8 9" key="1">
    <citation type="submission" date="2018-06" db="EMBL/GenBank/DDBJ databases">
        <authorList>
            <consortium name="Pathogen Informatics"/>
            <person name="Doyle S."/>
        </authorList>
    </citation>
    <scope>NUCLEOTIDE SEQUENCE [LARGE SCALE GENOMIC DNA]</scope>
    <source>
        <strain evidence="8 9">NCTC10526</strain>
    </source>
</reference>
<feature type="site" description="Positions MEP for the nucleophilic attack" evidence="7">
    <location>
        <position position="225"/>
    </location>
</feature>
<evidence type="ECO:0000256" key="3">
    <source>
        <dbReference type="ARBA" id="ARBA00009789"/>
    </source>
</evidence>
<keyword evidence="4 7" id="KW-0808">Transferase</keyword>
<dbReference type="InterPro" id="IPR050088">
    <property type="entry name" value="IspD/TarI_cytidylyltransf_bact"/>
</dbReference>
<sequence>MTQTISDSVSIDSTSPRVFSLIVAAGKGSRFGSDIPKQYTAVNGKTILQQSVAALAASSYIKQLLLVIAKDDKVANSLDFSLPVTFTYGGDERWQSVQAGVEAVFAAGAKDEDLILIHDAARPCVLAQHIDLVIQAAMQHPYGAILGVPVADTLKQVSVEGDIQATIDRSSLWQAQTPQVFRAAKLRQVLRYVADEGLMITDEASAFEAMGHSIKIVPCNNQNLKLTYAEDLTLIESILGSR</sequence>
<feature type="site" description="Transition state stabilizer" evidence="7">
    <location>
        <position position="30"/>
    </location>
</feature>
<proteinExistence type="inferred from homology"/>
<evidence type="ECO:0000313" key="9">
    <source>
        <dbReference type="Proteomes" id="UP000254123"/>
    </source>
</evidence>
<feature type="site" description="Positions MEP for the nucleophilic attack" evidence="7">
    <location>
        <position position="169"/>
    </location>
</feature>
<dbReference type="InterPro" id="IPR034683">
    <property type="entry name" value="IspD/TarI"/>
</dbReference>
<dbReference type="FunFam" id="3.90.550.10:FF:000003">
    <property type="entry name" value="2-C-methyl-D-erythritol 4-phosphate cytidylyltransferase"/>
    <property type="match status" value="1"/>
</dbReference>
<dbReference type="UniPathway" id="UPA00056">
    <property type="reaction ID" value="UER00093"/>
</dbReference>
<keyword evidence="6 7" id="KW-0414">Isoprene biosynthesis</keyword>
<organism evidence="8 9">
    <name type="scientific">Psychrobacter phenylpyruvicus</name>
    <dbReference type="NCBI Taxonomy" id="29432"/>
    <lineage>
        <taxon>Bacteria</taxon>
        <taxon>Pseudomonadati</taxon>
        <taxon>Pseudomonadota</taxon>
        <taxon>Gammaproteobacteria</taxon>
        <taxon>Moraxellales</taxon>
        <taxon>Moraxellaceae</taxon>
        <taxon>Psychrobacter</taxon>
    </lineage>
</organism>
<dbReference type="AlphaFoldDB" id="A0A379LIC0"/>
<dbReference type="Proteomes" id="UP000254123">
    <property type="component" value="Unassembled WGS sequence"/>
</dbReference>
<gene>
    <name evidence="7 8" type="primary">ispD</name>
    <name evidence="8" type="ORF">NCTC10526_00672</name>
</gene>
<dbReference type="InterPro" id="IPR029044">
    <property type="entry name" value="Nucleotide-diphossugar_trans"/>
</dbReference>
<accession>A0A379LIC0</accession>
<dbReference type="NCBIfam" id="TIGR00453">
    <property type="entry name" value="ispD"/>
    <property type="match status" value="1"/>
</dbReference>
<evidence type="ECO:0000256" key="5">
    <source>
        <dbReference type="ARBA" id="ARBA00022695"/>
    </source>
</evidence>
<evidence type="ECO:0000256" key="2">
    <source>
        <dbReference type="ARBA" id="ARBA00004787"/>
    </source>
</evidence>
<dbReference type="InterPro" id="IPR018294">
    <property type="entry name" value="ISPD_synthase_CS"/>
</dbReference>
<dbReference type="HAMAP" id="MF_00108">
    <property type="entry name" value="IspD"/>
    <property type="match status" value="1"/>
</dbReference>
<comment type="pathway">
    <text evidence="2 7">Isoprenoid biosynthesis; isopentenyl diphosphate biosynthesis via DXP pathway; isopentenyl diphosphate from 1-deoxy-D-xylulose 5-phosphate: step 2/6.</text>
</comment>
<comment type="function">
    <text evidence="7">Catalyzes the formation of 4-diphosphocytidyl-2-C-methyl-D-erythritol from CTP and 2-C-methyl-D-erythritol 4-phosphate (MEP).</text>
</comment>
<comment type="catalytic activity">
    <reaction evidence="1 7">
        <text>2-C-methyl-D-erythritol 4-phosphate + CTP + H(+) = 4-CDP-2-C-methyl-D-erythritol + diphosphate</text>
        <dbReference type="Rhea" id="RHEA:13429"/>
        <dbReference type="ChEBI" id="CHEBI:15378"/>
        <dbReference type="ChEBI" id="CHEBI:33019"/>
        <dbReference type="ChEBI" id="CHEBI:37563"/>
        <dbReference type="ChEBI" id="CHEBI:57823"/>
        <dbReference type="ChEBI" id="CHEBI:58262"/>
        <dbReference type="EC" id="2.7.7.60"/>
    </reaction>
</comment>
<dbReference type="InterPro" id="IPR001228">
    <property type="entry name" value="IspD"/>
</dbReference>
<name>A0A379LIC0_9GAMM</name>
<dbReference type="GO" id="GO:0050518">
    <property type="term" value="F:2-C-methyl-D-erythritol 4-phosphate cytidylyltransferase activity"/>
    <property type="evidence" value="ECO:0007669"/>
    <property type="project" value="UniProtKB-UniRule"/>
</dbReference>
<evidence type="ECO:0000256" key="6">
    <source>
        <dbReference type="ARBA" id="ARBA00023229"/>
    </source>
</evidence>
<keyword evidence="9" id="KW-1185">Reference proteome</keyword>
<feature type="site" description="Transition state stabilizer" evidence="7">
    <location>
        <position position="37"/>
    </location>
</feature>
<dbReference type="EMBL" id="UGVC01000001">
    <property type="protein sequence ID" value="SUD90349.1"/>
    <property type="molecule type" value="Genomic_DNA"/>
</dbReference>
<dbReference type="PANTHER" id="PTHR32125">
    <property type="entry name" value="2-C-METHYL-D-ERYTHRITOL 4-PHOSPHATE CYTIDYLYLTRANSFERASE, CHLOROPLASTIC"/>
    <property type="match status" value="1"/>
</dbReference>
<dbReference type="PROSITE" id="PS01295">
    <property type="entry name" value="ISPD"/>
    <property type="match status" value="1"/>
</dbReference>
<dbReference type="PANTHER" id="PTHR32125:SF4">
    <property type="entry name" value="2-C-METHYL-D-ERYTHRITOL 4-PHOSPHATE CYTIDYLYLTRANSFERASE, CHLOROPLASTIC"/>
    <property type="match status" value="1"/>
</dbReference>
<evidence type="ECO:0000313" key="8">
    <source>
        <dbReference type="EMBL" id="SUD90349.1"/>
    </source>
</evidence>
<protein>
    <recommendedName>
        <fullName evidence="7">2-C-methyl-D-erythritol 4-phosphate cytidylyltransferase</fullName>
        <ecNumber evidence="7">2.7.7.60</ecNumber>
    </recommendedName>
    <alternativeName>
        <fullName evidence="7">4-diphosphocytidyl-2C-methyl-D-erythritol synthase</fullName>
    </alternativeName>
    <alternativeName>
        <fullName evidence="7">MEP cytidylyltransferase</fullName>
        <shortName evidence="7">MCT</shortName>
    </alternativeName>
</protein>
<dbReference type="GO" id="GO:0019288">
    <property type="term" value="P:isopentenyl diphosphate biosynthetic process, methylerythritol 4-phosphate pathway"/>
    <property type="evidence" value="ECO:0007669"/>
    <property type="project" value="UniProtKB-UniRule"/>
</dbReference>
<dbReference type="RefSeq" id="WP_227674057.1">
    <property type="nucleotide sequence ID" value="NZ_CAJHAQ010000001.1"/>
</dbReference>
<dbReference type="Pfam" id="PF01128">
    <property type="entry name" value="IspD"/>
    <property type="match status" value="1"/>
</dbReference>
<evidence type="ECO:0000256" key="7">
    <source>
        <dbReference type="HAMAP-Rule" id="MF_00108"/>
    </source>
</evidence>
<dbReference type="CDD" id="cd02516">
    <property type="entry name" value="CDP-ME_synthetase"/>
    <property type="match status" value="1"/>
</dbReference>
<dbReference type="EC" id="2.7.7.60" evidence="7"/>